<reference evidence="1" key="1">
    <citation type="submission" date="2017-10" db="EMBL/GenBank/DDBJ databases">
        <title>Massilia psychrophilum sp. nov., a novel purple-pigmented bacterium isolated from Tianshan glacier, Xinjiang Municipality, China.</title>
        <authorList>
            <person name="Wang H."/>
        </authorList>
    </citation>
    <scope>NUCLEOTIDE SEQUENCE [LARGE SCALE GENOMIC DNA]</scope>
    <source>
        <strain evidence="1">B2</strain>
    </source>
</reference>
<organism evidence="1 2">
    <name type="scientific">Massilia violaceinigra</name>
    <dbReference type="NCBI Taxonomy" id="2045208"/>
    <lineage>
        <taxon>Bacteria</taxon>
        <taxon>Pseudomonadati</taxon>
        <taxon>Pseudomonadota</taxon>
        <taxon>Betaproteobacteria</taxon>
        <taxon>Burkholderiales</taxon>
        <taxon>Oxalobacteraceae</taxon>
        <taxon>Telluria group</taxon>
        <taxon>Massilia</taxon>
    </lineage>
</organism>
<dbReference type="KEGG" id="mass:CR152_20065"/>
<proteinExistence type="predicted"/>
<gene>
    <name evidence="1" type="ORF">CR152_20065</name>
</gene>
<accession>A0A2D2DNK5</accession>
<dbReference type="NCBIfam" id="TIGR03347">
    <property type="entry name" value="VI_chp_1"/>
    <property type="match status" value="1"/>
</dbReference>
<dbReference type="PANTHER" id="PTHR35564:SF4">
    <property type="entry name" value="CYTOPLASMIC PROTEIN"/>
    <property type="match status" value="1"/>
</dbReference>
<dbReference type="OrthoDB" id="1523296at2"/>
<dbReference type="PANTHER" id="PTHR35564">
    <property type="match status" value="1"/>
</dbReference>
<dbReference type="InterPro" id="IPR010732">
    <property type="entry name" value="T6SS_TssG-like"/>
</dbReference>
<dbReference type="Proteomes" id="UP000229897">
    <property type="component" value="Chromosome"/>
</dbReference>
<dbReference type="EMBL" id="CP024608">
    <property type="protein sequence ID" value="ATQ76553.1"/>
    <property type="molecule type" value="Genomic_DNA"/>
</dbReference>
<dbReference type="Pfam" id="PF06996">
    <property type="entry name" value="T6SS_TssG"/>
    <property type="match status" value="1"/>
</dbReference>
<sequence length="361" mass="40596">MLATKRRFEPAVIERLFEEPYRFQFFQAVRMLELWLKRHGSPQQGAIANFLRFQNSTSLAFPPSQLETIETVPRDVPHQARSLGEALQSNTLKYIRITPAFMGLLGGNGALPAHYTDRISAHIIYNKDEGPRAFLDTFSNRSLALFFEAWRKYRLELKYAVDGKDSFLPLLLSLAGVGNESLRHRLKDDMGGGVLDESLGYFASAMRHRPPSAVQMSRVLSEYFNQRIRAEQFIGCWYAVPSSQQTMLGAANSMLGGGAMAGERVWQRDLRLRLVIGPLDHAGFDSFLPGGKAARALKSMITMFTGVTLEYEVQLVLRGSDVHGVCMDEPRTGGRLGWDSFLVTGSRQEDRSDVRYDIHAL</sequence>
<evidence type="ECO:0000313" key="1">
    <source>
        <dbReference type="EMBL" id="ATQ76553.1"/>
    </source>
</evidence>
<dbReference type="RefSeq" id="WP_099877655.1">
    <property type="nucleotide sequence ID" value="NZ_CP024608.1"/>
</dbReference>
<evidence type="ECO:0000313" key="2">
    <source>
        <dbReference type="Proteomes" id="UP000229897"/>
    </source>
</evidence>
<name>A0A2D2DNK5_9BURK</name>
<protein>
    <submittedName>
        <fullName evidence="1">Type VI secretion system baseplate subunit TssG</fullName>
    </submittedName>
</protein>
<dbReference type="AlphaFoldDB" id="A0A2D2DNK5"/>
<keyword evidence="2" id="KW-1185">Reference proteome</keyword>